<dbReference type="AlphaFoldDB" id="A0A0A9BD61"/>
<evidence type="ECO:0000313" key="1">
    <source>
        <dbReference type="EMBL" id="JAD61281.1"/>
    </source>
</evidence>
<organism evidence="1">
    <name type="scientific">Arundo donax</name>
    <name type="common">Giant reed</name>
    <name type="synonym">Donax arundinaceus</name>
    <dbReference type="NCBI Taxonomy" id="35708"/>
    <lineage>
        <taxon>Eukaryota</taxon>
        <taxon>Viridiplantae</taxon>
        <taxon>Streptophyta</taxon>
        <taxon>Embryophyta</taxon>
        <taxon>Tracheophyta</taxon>
        <taxon>Spermatophyta</taxon>
        <taxon>Magnoliopsida</taxon>
        <taxon>Liliopsida</taxon>
        <taxon>Poales</taxon>
        <taxon>Poaceae</taxon>
        <taxon>PACMAD clade</taxon>
        <taxon>Arundinoideae</taxon>
        <taxon>Arundineae</taxon>
        <taxon>Arundo</taxon>
    </lineage>
</organism>
<reference evidence="1" key="1">
    <citation type="submission" date="2014-09" db="EMBL/GenBank/DDBJ databases">
        <authorList>
            <person name="Magalhaes I.L.F."/>
            <person name="Oliveira U."/>
            <person name="Santos F.R."/>
            <person name="Vidigal T.H.D.A."/>
            <person name="Brescovit A.D."/>
            <person name="Santos A.J."/>
        </authorList>
    </citation>
    <scope>NUCLEOTIDE SEQUENCE</scope>
    <source>
        <tissue evidence="1">Shoot tissue taken approximately 20 cm above the soil surface</tissue>
    </source>
</reference>
<proteinExistence type="predicted"/>
<reference evidence="1" key="2">
    <citation type="journal article" date="2015" name="Data Brief">
        <title>Shoot transcriptome of the giant reed, Arundo donax.</title>
        <authorList>
            <person name="Barrero R.A."/>
            <person name="Guerrero F.D."/>
            <person name="Moolhuijzen P."/>
            <person name="Goolsby J.A."/>
            <person name="Tidwell J."/>
            <person name="Bellgard S.E."/>
            <person name="Bellgard M.I."/>
        </authorList>
    </citation>
    <scope>NUCLEOTIDE SEQUENCE</scope>
    <source>
        <tissue evidence="1">Shoot tissue taken approximately 20 cm above the soil surface</tissue>
    </source>
</reference>
<sequence>MSTLNSEVEYIIWIDPLTFGGDKDRGVTGEQACFLLPSFGGIW</sequence>
<name>A0A0A9BD61_ARUDO</name>
<dbReference type="EMBL" id="GBRH01236614">
    <property type="protein sequence ID" value="JAD61281.1"/>
    <property type="molecule type" value="Transcribed_RNA"/>
</dbReference>
<protein>
    <submittedName>
        <fullName evidence="1">Uncharacterized protein</fullName>
    </submittedName>
</protein>
<accession>A0A0A9BD61</accession>